<feature type="compositionally biased region" description="Basic and acidic residues" evidence="1">
    <location>
        <begin position="11"/>
        <end position="23"/>
    </location>
</feature>
<keyword evidence="2" id="KW-1133">Transmembrane helix</keyword>
<name>A0A934R2P6_9BACT</name>
<comment type="caution">
    <text evidence="3">The sequence shown here is derived from an EMBL/GenBank/DDBJ whole genome shotgun (WGS) entry which is preliminary data.</text>
</comment>
<dbReference type="Proteomes" id="UP000600139">
    <property type="component" value="Unassembled WGS sequence"/>
</dbReference>
<keyword evidence="2" id="KW-0812">Transmembrane</keyword>
<dbReference type="Pfam" id="PF13795">
    <property type="entry name" value="HupE_UreJ_2"/>
    <property type="match status" value="1"/>
</dbReference>
<feature type="region of interest" description="Disordered" evidence="1">
    <location>
        <begin position="1"/>
        <end position="34"/>
    </location>
</feature>
<feature type="transmembrane region" description="Helical" evidence="2">
    <location>
        <begin position="216"/>
        <end position="239"/>
    </location>
</feature>
<feature type="compositionally biased region" description="Basic residues" evidence="1">
    <location>
        <begin position="1"/>
        <end position="10"/>
    </location>
</feature>
<protein>
    <submittedName>
        <fullName evidence="3">HupE/UreJ family protein</fullName>
    </submittedName>
</protein>
<dbReference type="AlphaFoldDB" id="A0A934R2P6"/>
<gene>
    <name evidence="3" type="ORF">JIN84_01130</name>
</gene>
<organism evidence="3 4">
    <name type="scientific">Luteolibacter yonseiensis</name>
    <dbReference type="NCBI Taxonomy" id="1144680"/>
    <lineage>
        <taxon>Bacteria</taxon>
        <taxon>Pseudomonadati</taxon>
        <taxon>Verrucomicrobiota</taxon>
        <taxon>Verrucomicrobiia</taxon>
        <taxon>Verrucomicrobiales</taxon>
        <taxon>Verrucomicrobiaceae</taxon>
        <taxon>Luteolibacter</taxon>
    </lineage>
</organism>
<feature type="transmembrane region" description="Helical" evidence="2">
    <location>
        <begin position="275"/>
        <end position="296"/>
    </location>
</feature>
<feature type="transmembrane region" description="Helical" evidence="2">
    <location>
        <begin position="245"/>
        <end position="263"/>
    </location>
</feature>
<reference evidence="3" key="1">
    <citation type="submission" date="2021-01" db="EMBL/GenBank/DDBJ databases">
        <title>Modified the classification status of verrucomicrobia.</title>
        <authorList>
            <person name="Feng X."/>
        </authorList>
    </citation>
    <scope>NUCLEOTIDE SEQUENCE</scope>
    <source>
        <strain evidence="3">JCM 18052</strain>
    </source>
</reference>
<feature type="transmembrane region" description="Helical" evidence="2">
    <location>
        <begin position="343"/>
        <end position="362"/>
    </location>
</feature>
<keyword evidence="4" id="KW-1185">Reference proteome</keyword>
<feature type="transmembrane region" description="Helical" evidence="2">
    <location>
        <begin position="308"/>
        <end position="331"/>
    </location>
</feature>
<evidence type="ECO:0000256" key="1">
    <source>
        <dbReference type="SAM" id="MobiDB-lite"/>
    </source>
</evidence>
<evidence type="ECO:0000313" key="4">
    <source>
        <dbReference type="Proteomes" id="UP000600139"/>
    </source>
</evidence>
<evidence type="ECO:0000256" key="2">
    <source>
        <dbReference type="SAM" id="Phobius"/>
    </source>
</evidence>
<evidence type="ECO:0000313" key="3">
    <source>
        <dbReference type="EMBL" id="MBK1814210.1"/>
    </source>
</evidence>
<keyword evidence="2" id="KW-0472">Membrane</keyword>
<accession>A0A934R2P6</accession>
<dbReference type="InterPro" id="IPR032809">
    <property type="entry name" value="Put_HupE_UreJ"/>
</dbReference>
<dbReference type="EMBL" id="JAENIK010000002">
    <property type="protein sequence ID" value="MBK1814210.1"/>
    <property type="molecule type" value="Genomic_DNA"/>
</dbReference>
<sequence length="370" mass="40164">MDRRSRKRDHRGGGGETRTELPDRPAGPSRHPSPCEAMNGRWFLHLLIVFLLGAATAHAHRNRIESVTITELTDQRYEIRYDAPPPGLSEFAAPVLPGDCRWVPLDAIPQSEVSTSLVFEANNRALGPDDRIILPWQGNGVLVTMRWRNGNQAREYFRSGAEGIIVRMGMLHATDGSMAAAAGRFTRIGFEHISGGLDHLLFIAGLLLLVNGKKRLFLTITAFTIAHSLTLALAALGVIHVPGEPVEAIIALSILLLAVEGLAAKRGRAGLTSRWPWLVSGGFGLIHGLAFAGALGDLGLTRTEIAPALLFFNLGVEAGQLLFAGACLLILWPLRAVKADCPASLRLSGHYVLGILSAYWFLERTVEIFQ</sequence>
<proteinExistence type="predicted"/>
<feature type="transmembrane region" description="Helical" evidence="2">
    <location>
        <begin position="42"/>
        <end position="59"/>
    </location>
</feature>